<evidence type="ECO:0000313" key="3">
    <source>
        <dbReference type="EMBL" id="NPT40993.1"/>
    </source>
</evidence>
<comment type="caution">
    <text evidence="3">The sequence shown here is derived from an EMBL/GenBank/DDBJ whole genome shotgun (WGS) entry which is preliminary data.</text>
</comment>
<dbReference type="InterPro" id="IPR050249">
    <property type="entry name" value="Pseudomonas-type_ThrB"/>
</dbReference>
<accession>A0ABX2BME7</accession>
<dbReference type="Gene3D" id="3.30.200.20">
    <property type="entry name" value="Phosphorylase Kinase, domain 1"/>
    <property type="match status" value="1"/>
</dbReference>
<dbReference type="PANTHER" id="PTHR21064:SF6">
    <property type="entry name" value="AMINOGLYCOSIDE PHOSPHOTRANSFERASE DOMAIN-CONTAINING PROTEIN"/>
    <property type="match status" value="1"/>
</dbReference>
<dbReference type="Proteomes" id="UP000652198">
    <property type="component" value="Unassembled WGS sequence"/>
</dbReference>
<dbReference type="Pfam" id="PF01636">
    <property type="entry name" value="APH"/>
    <property type="match status" value="1"/>
</dbReference>
<keyword evidence="4" id="KW-1185">Reference proteome</keyword>
<dbReference type="EMBL" id="WOEY01000026">
    <property type="protein sequence ID" value="NPT40993.1"/>
    <property type="molecule type" value="Genomic_DNA"/>
</dbReference>
<dbReference type="SUPFAM" id="SSF56112">
    <property type="entry name" value="Protein kinase-like (PK-like)"/>
    <property type="match status" value="1"/>
</dbReference>
<organism evidence="3 4">
    <name type="scientific">Paraburkholderia solitsugae</name>
    <dbReference type="NCBI Taxonomy" id="2675748"/>
    <lineage>
        <taxon>Bacteria</taxon>
        <taxon>Pseudomonadati</taxon>
        <taxon>Pseudomonadota</taxon>
        <taxon>Betaproteobacteria</taxon>
        <taxon>Burkholderiales</taxon>
        <taxon>Burkholderiaceae</taxon>
        <taxon>Paraburkholderia</taxon>
    </lineage>
</organism>
<proteinExistence type="inferred from homology"/>
<dbReference type="Gene3D" id="3.90.1200.10">
    <property type="match status" value="1"/>
</dbReference>
<sequence>MTDLIDSPCHDSLDSLRSAAMRALAHWGMACREIKLIKHRENAVFKVINEAGRAYALRVHRDGYHSDAALRSELQWMAALQQAGVDVPVVVPASNGDWFMRVAPEDGENALQIDLFEWLNGMQLGTSEGGLGQNVCDIERIYRTIGNIAARLHNQAQQWTPPAGFTRAAWDAAGLVGPAPLWGRFWALETLSLSQRALIVEARDIVRVQLAAMEEAPDHSDYYGLIHADFVPENLLVDQSVVRLLDFDDAGYGWHLFELATALYFIRDDPNYPIARAALIAGYREHRSLPDAILAKLPVFLMARGFTYLGWMHTRQGTETARELTPLVTRLACTLAEEFVAAHRAGHGLP</sequence>
<protein>
    <submittedName>
        <fullName evidence="3">Phosphotransferase</fullName>
    </submittedName>
</protein>
<dbReference type="RefSeq" id="WP_172309588.1">
    <property type="nucleotide sequence ID" value="NZ_WOEY01000026.1"/>
</dbReference>
<evidence type="ECO:0000313" key="4">
    <source>
        <dbReference type="Proteomes" id="UP000652198"/>
    </source>
</evidence>
<evidence type="ECO:0000259" key="2">
    <source>
        <dbReference type="Pfam" id="PF01636"/>
    </source>
</evidence>
<dbReference type="InterPro" id="IPR002575">
    <property type="entry name" value="Aminoglycoside_PTrfase"/>
</dbReference>
<dbReference type="PANTHER" id="PTHR21064">
    <property type="entry name" value="AMINOGLYCOSIDE PHOSPHOTRANSFERASE DOMAIN-CONTAINING PROTEIN-RELATED"/>
    <property type="match status" value="1"/>
</dbReference>
<comment type="similarity">
    <text evidence="1">Belongs to the pseudomonas-type ThrB family.</text>
</comment>
<reference evidence="3 4" key="1">
    <citation type="submission" date="2019-11" db="EMBL/GenBank/DDBJ databases">
        <title>Metabolism of dissolved organic matter in forest soils.</title>
        <authorList>
            <person name="Cyle K.T."/>
            <person name="Wilhelm R.C."/>
            <person name="Martinez C.E."/>
        </authorList>
    </citation>
    <scope>NUCLEOTIDE SEQUENCE [LARGE SCALE GENOMIC DNA]</scope>
    <source>
        <strain evidence="3 4">1N</strain>
    </source>
</reference>
<name>A0ABX2BME7_9BURK</name>
<dbReference type="InterPro" id="IPR011009">
    <property type="entry name" value="Kinase-like_dom_sf"/>
</dbReference>
<gene>
    <name evidence="3" type="ORF">GNZ12_06605</name>
</gene>
<evidence type="ECO:0000256" key="1">
    <source>
        <dbReference type="ARBA" id="ARBA00038240"/>
    </source>
</evidence>
<feature type="domain" description="Aminoglycoside phosphotransferase" evidence="2">
    <location>
        <begin position="34"/>
        <end position="284"/>
    </location>
</feature>